<dbReference type="EMBL" id="AOGK01000009">
    <property type="protein sequence ID" value="MDG5975854.1"/>
    <property type="molecule type" value="Genomic_DNA"/>
</dbReference>
<accession>A0A9X4NSI1</accession>
<comment type="caution">
    <text evidence="2">The sequence shown here is derived from an EMBL/GenBank/DDBJ whole genome shotgun (WGS) entry which is preliminary data.</text>
</comment>
<organism evidence="2 3">
    <name type="scientific">Hydrogenophaga taeniospiralis CCUG 15921</name>
    <dbReference type="NCBI Taxonomy" id="1281780"/>
    <lineage>
        <taxon>Bacteria</taxon>
        <taxon>Pseudomonadati</taxon>
        <taxon>Pseudomonadota</taxon>
        <taxon>Betaproteobacteria</taxon>
        <taxon>Burkholderiales</taxon>
        <taxon>Comamonadaceae</taxon>
        <taxon>Hydrogenophaga</taxon>
    </lineage>
</organism>
<evidence type="ECO:0008006" key="4">
    <source>
        <dbReference type="Google" id="ProtNLM"/>
    </source>
</evidence>
<protein>
    <recommendedName>
        <fullName evidence="4">PsbP C-terminal domain-containing protein</fullName>
    </recommendedName>
</protein>
<reference evidence="2" key="1">
    <citation type="submission" date="2013-01" db="EMBL/GenBank/DDBJ databases">
        <title>Genome draft of Hydrogenophaga taeniospiralis 2K1.</title>
        <authorList>
            <person name="Gomila M."/>
            <person name="Lalucat J."/>
        </authorList>
    </citation>
    <scope>NUCLEOTIDE SEQUENCE</scope>
    <source>
        <strain evidence="2">CCUG 15921</strain>
    </source>
</reference>
<proteinExistence type="predicted"/>
<keyword evidence="3" id="KW-1185">Reference proteome</keyword>
<feature type="chain" id="PRO_5040844528" description="PsbP C-terminal domain-containing protein" evidence="1">
    <location>
        <begin position="25"/>
        <end position="172"/>
    </location>
</feature>
<evidence type="ECO:0000313" key="3">
    <source>
        <dbReference type="Proteomes" id="UP001152876"/>
    </source>
</evidence>
<keyword evidence="1" id="KW-0732">Signal</keyword>
<feature type="signal peptide" evidence="1">
    <location>
        <begin position="1"/>
        <end position="24"/>
    </location>
</feature>
<dbReference type="Proteomes" id="UP001152876">
    <property type="component" value="Unassembled WGS sequence"/>
</dbReference>
<name>A0A9X4NSI1_9BURK</name>
<sequence>MKHLRALAFAAITCTWALFPSARAATLETEFVDLEFPGQWTFRTERDGVMAVSEANEKVFIRIATMPSDLSLGDKKKMFENTQANMQRYLFDEPKKLKDVRFIVPQTTTSLPGSVTYSEMVYGPENATLLLSVFTAVRGYDFIIALPEPLPEANGLLVVDQVRSALKNAKWK</sequence>
<evidence type="ECO:0000256" key="1">
    <source>
        <dbReference type="SAM" id="SignalP"/>
    </source>
</evidence>
<dbReference type="RefSeq" id="WP_068176401.1">
    <property type="nucleotide sequence ID" value="NZ_AOGK01000009.1"/>
</dbReference>
<evidence type="ECO:0000313" key="2">
    <source>
        <dbReference type="EMBL" id="MDG5975854.1"/>
    </source>
</evidence>
<gene>
    <name evidence="2" type="ORF">H010_11359</name>
</gene>
<dbReference type="AlphaFoldDB" id="A0A9X4NSI1"/>